<dbReference type="GO" id="GO:0007015">
    <property type="term" value="P:actin filament organization"/>
    <property type="evidence" value="ECO:0007669"/>
    <property type="project" value="TreeGrafter"/>
</dbReference>
<sequence length="122" mass="13682">MEILASAETPPSVVQYDDAVDEPLQKLLRLSNDIGGDLQIVGNKLSTLFTEQRNFIWLAAGQKEPSANELQAKLQPLVKLMEDLSTFKESKRNTPFFNHISAVSEGIQALGWLTVVRFFKTF</sequence>
<dbReference type="InterPro" id="IPR053950">
    <property type="entry name" value="CAP_N"/>
</dbReference>
<dbReference type="GO" id="GO:0005737">
    <property type="term" value="C:cytoplasm"/>
    <property type="evidence" value="ECO:0007669"/>
    <property type="project" value="TreeGrafter"/>
</dbReference>
<keyword evidence="3" id="KW-1185">Reference proteome</keyword>
<dbReference type="GO" id="GO:0019933">
    <property type="term" value="P:cAMP-mediated signaling"/>
    <property type="evidence" value="ECO:0007669"/>
    <property type="project" value="TreeGrafter"/>
</dbReference>
<dbReference type="WBParaSite" id="OFLC_0001111901-mRNA-1">
    <property type="protein sequence ID" value="OFLC_0001111901-mRNA-1"/>
    <property type="gene ID" value="OFLC_0001111901"/>
</dbReference>
<dbReference type="GO" id="GO:0008179">
    <property type="term" value="F:adenylate cyclase binding"/>
    <property type="evidence" value="ECO:0007669"/>
    <property type="project" value="TreeGrafter"/>
</dbReference>
<reference evidence="4" key="1">
    <citation type="submission" date="2016-06" db="UniProtKB">
        <authorList>
            <consortium name="WormBaseParasite"/>
        </authorList>
    </citation>
    <scope>IDENTIFICATION</scope>
</reference>
<dbReference type="AlphaFoldDB" id="A0A183HUF7"/>
<protein>
    <submittedName>
        <fullName evidence="4">CAP_N domain-containing protein</fullName>
    </submittedName>
</protein>
<dbReference type="Pfam" id="PF21938">
    <property type="entry name" value="CAP_N"/>
    <property type="match status" value="1"/>
</dbReference>
<dbReference type="PANTHER" id="PTHR10652">
    <property type="entry name" value="ADENYLYL CYCLASE-ASSOCIATED PROTEIN"/>
    <property type="match status" value="1"/>
</dbReference>
<dbReference type="Proteomes" id="UP000267606">
    <property type="component" value="Unassembled WGS sequence"/>
</dbReference>
<reference evidence="2 3" key="2">
    <citation type="submission" date="2018-11" db="EMBL/GenBank/DDBJ databases">
        <authorList>
            <consortium name="Pathogen Informatics"/>
        </authorList>
    </citation>
    <scope>NUCLEOTIDE SEQUENCE [LARGE SCALE GENOMIC DNA]</scope>
</reference>
<accession>A0A183HUF7</accession>
<evidence type="ECO:0000313" key="3">
    <source>
        <dbReference type="Proteomes" id="UP000267606"/>
    </source>
</evidence>
<gene>
    <name evidence="2" type="ORF">OFLC_LOCUS11118</name>
</gene>
<organism evidence="4">
    <name type="scientific">Onchocerca flexuosa</name>
    <dbReference type="NCBI Taxonomy" id="387005"/>
    <lineage>
        <taxon>Eukaryota</taxon>
        <taxon>Metazoa</taxon>
        <taxon>Ecdysozoa</taxon>
        <taxon>Nematoda</taxon>
        <taxon>Chromadorea</taxon>
        <taxon>Rhabditida</taxon>
        <taxon>Spirurina</taxon>
        <taxon>Spiruromorpha</taxon>
        <taxon>Filarioidea</taxon>
        <taxon>Onchocercidae</taxon>
        <taxon>Onchocerca</taxon>
    </lineage>
</organism>
<dbReference type="STRING" id="387005.A0A183HUF7"/>
<dbReference type="GO" id="GO:0000902">
    <property type="term" value="P:cell morphogenesis"/>
    <property type="evidence" value="ECO:0007669"/>
    <property type="project" value="TreeGrafter"/>
</dbReference>
<dbReference type="InterPro" id="IPR036222">
    <property type="entry name" value="CAP_N_sf"/>
</dbReference>
<evidence type="ECO:0000313" key="4">
    <source>
        <dbReference type="WBParaSite" id="OFLC_0001111901-mRNA-1"/>
    </source>
</evidence>
<evidence type="ECO:0000259" key="1">
    <source>
        <dbReference type="Pfam" id="PF21938"/>
    </source>
</evidence>
<dbReference type="EMBL" id="UZAJ01015645">
    <property type="protein sequence ID" value="VDO74000.1"/>
    <property type="molecule type" value="Genomic_DNA"/>
</dbReference>
<evidence type="ECO:0000313" key="2">
    <source>
        <dbReference type="EMBL" id="VDO74000.1"/>
    </source>
</evidence>
<dbReference type="SUPFAM" id="SSF101278">
    <property type="entry name" value="N-terminal domain of adenylylcyclase associated protein, CAP"/>
    <property type="match status" value="1"/>
</dbReference>
<feature type="domain" description="CAP N-terminal" evidence="1">
    <location>
        <begin position="16"/>
        <end position="115"/>
    </location>
</feature>
<proteinExistence type="predicted"/>
<dbReference type="Gene3D" id="1.25.40.330">
    <property type="entry name" value="Adenylate cyclase-associated CAP, N-terminal domain"/>
    <property type="match status" value="1"/>
</dbReference>
<dbReference type="InterPro" id="IPR001837">
    <property type="entry name" value="Adenylate_cyclase-assoc_CAP"/>
</dbReference>
<dbReference type="GO" id="GO:0003779">
    <property type="term" value="F:actin binding"/>
    <property type="evidence" value="ECO:0007669"/>
    <property type="project" value="InterPro"/>
</dbReference>
<dbReference type="PANTHER" id="PTHR10652:SF0">
    <property type="entry name" value="ADENYLYL CYCLASE-ASSOCIATED PROTEIN"/>
    <property type="match status" value="1"/>
</dbReference>
<name>A0A183HUF7_9BILA</name>